<evidence type="ECO:0000256" key="1">
    <source>
        <dbReference type="ARBA" id="ARBA00004141"/>
    </source>
</evidence>
<feature type="domain" description="Cation efflux protein transmembrane" evidence="11">
    <location>
        <begin position="60"/>
        <end position="247"/>
    </location>
</feature>
<organism evidence="13 14">
    <name type="scientific">Methylocella tundrae</name>
    <dbReference type="NCBI Taxonomy" id="227605"/>
    <lineage>
        <taxon>Bacteria</taxon>
        <taxon>Pseudomonadati</taxon>
        <taxon>Pseudomonadota</taxon>
        <taxon>Alphaproteobacteria</taxon>
        <taxon>Hyphomicrobiales</taxon>
        <taxon>Beijerinckiaceae</taxon>
        <taxon>Methylocella</taxon>
    </lineage>
</organism>
<evidence type="ECO:0000256" key="9">
    <source>
        <dbReference type="SAM" id="MobiDB-lite"/>
    </source>
</evidence>
<evidence type="ECO:0000256" key="4">
    <source>
        <dbReference type="ARBA" id="ARBA00022692"/>
    </source>
</evidence>
<feature type="compositionally biased region" description="Basic residues" evidence="9">
    <location>
        <begin position="38"/>
        <end position="49"/>
    </location>
</feature>
<evidence type="ECO:0000259" key="11">
    <source>
        <dbReference type="Pfam" id="PF01545"/>
    </source>
</evidence>
<dbReference type="KEGG" id="mtun:MTUNDRAET4_2889"/>
<dbReference type="InterPro" id="IPR002524">
    <property type="entry name" value="Cation_efflux"/>
</dbReference>
<dbReference type="InterPro" id="IPR058533">
    <property type="entry name" value="Cation_efflux_TM"/>
</dbReference>
<evidence type="ECO:0000256" key="7">
    <source>
        <dbReference type="ARBA" id="ARBA00023065"/>
    </source>
</evidence>
<keyword evidence="3" id="KW-0813">Transport</keyword>
<feature type="transmembrane region" description="Helical" evidence="10">
    <location>
        <begin position="124"/>
        <end position="145"/>
    </location>
</feature>
<feature type="compositionally biased region" description="Basic and acidic residues" evidence="9">
    <location>
        <begin position="20"/>
        <end position="36"/>
    </location>
</feature>
<sequence length="342" mass="36090">MLGRRSDWRMQKTMSLSHQDGGDAHEHRQAAADAHSHAGAHSHKGHAHSHAPASFGPRFVIGIALNMLIVALELVYGIISGSVALIADAGHNLSDVLGLGVAFAAAILSARAPSPRFSYGLKATSILAALFNSAFLLLVVGALSYEAIRRFFEPEPVAAKTMMIVAAMGMVINGLTAALFASGRKDDLNIRGAFLHMAADAAVSAGVIVAGLLILLTGQLWLDPLTSLIINAVIIAGTWSLLRESVAMSLGAAPERIVPADVRGFLVGLPGVAGLHDLHIWSMSTSDTALTCHLCMPAGHPGDEFLMKTAERLHERYRIGHVTLQIETDEDTACALAPDEVV</sequence>
<dbReference type="NCBIfam" id="TIGR01297">
    <property type="entry name" value="CDF"/>
    <property type="match status" value="1"/>
</dbReference>
<dbReference type="GO" id="GO:0005886">
    <property type="term" value="C:plasma membrane"/>
    <property type="evidence" value="ECO:0007669"/>
    <property type="project" value="TreeGrafter"/>
</dbReference>
<feature type="transmembrane region" description="Helical" evidence="10">
    <location>
        <begin position="157"/>
        <end position="181"/>
    </location>
</feature>
<dbReference type="SUPFAM" id="SSF161111">
    <property type="entry name" value="Cation efflux protein transmembrane domain-like"/>
    <property type="match status" value="1"/>
</dbReference>
<evidence type="ECO:0000256" key="5">
    <source>
        <dbReference type="ARBA" id="ARBA00022906"/>
    </source>
</evidence>
<dbReference type="Pfam" id="PF01545">
    <property type="entry name" value="Cation_efflux"/>
    <property type="match status" value="1"/>
</dbReference>
<evidence type="ECO:0000256" key="3">
    <source>
        <dbReference type="ARBA" id="ARBA00022448"/>
    </source>
</evidence>
<dbReference type="Gene3D" id="1.20.1510.10">
    <property type="entry name" value="Cation efflux protein transmembrane domain"/>
    <property type="match status" value="1"/>
</dbReference>
<evidence type="ECO:0000256" key="6">
    <source>
        <dbReference type="ARBA" id="ARBA00022989"/>
    </source>
</evidence>
<gene>
    <name evidence="13" type="ORF">MTUNDRAET4_2889</name>
</gene>
<keyword evidence="4 10" id="KW-0812">Transmembrane</keyword>
<keyword evidence="8 10" id="KW-0472">Membrane</keyword>
<reference evidence="13 14" key="1">
    <citation type="submission" date="2019-03" db="EMBL/GenBank/DDBJ databases">
        <authorList>
            <person name="Kox A.R. M."/>
        </authorList>
    </citation>
    <scope>NUCLEOTIDE SEQUENCE [LARGE SCALE GENOMIC DNA]</scope>
    <source>
        <strain evidence="13">MTUNDRAET4 annotated genome</strain>
    </source>
</reference>
<dbReference type="Pfam" id="PF16916">
    <property type="entry name" value="ZT_dimer"/>
    <property type="match status" value="1"/>
</dbReference>
<comment type="similarity">
    <text evidence="2">Belongs to the cation diffusion facilitator (CDF) transporter (TC 2.A.4) family. SLC30A subfamily.</text>
</comment>
<dbReference type="InterPro" id="IPR027469">
    <property type="entry name" value="Cation_efflux_TMD_sf"/>
</dbReference>
<dbReference type="SUPFAM" id="SSF160240">
    <property type="entry name" value="Cation efflux protein cytoplasmic domain-like"/>
    <property type="match status" value="1"/>
</dbReference>
<feature type="compositionally biased region" description="Basic and acidic residues" evidence="9">
    <location>
        <begin position="1"/>
        <end position="10"/>
    </location>
</feature>
<feature type="transmembrane region" description="Helical" evidence="10">
    <location>
        <begin position="221"/>
        <end position="242"/>
    </location>
</feature>
<evidence type="ECO:0000256" key="2">
    <source>
        <dbReference type="ARBA" id="ARBA00008873"/>
    </source>
</evidence>
<evidence type="ECO:0000313" key="14">
    <source>
        <dbReference type="Proteomes" id="UP000294360"/>
    </source>
</evidence>
<proteinExistence type="inferred from homology"/>
<keyword evidence="6 10" id="KW-1133">Transmembrane helix</keyword>
<feature type="domain" description="Cation efflux protein cytoplasmic" evidence="12">
    <location>
        <begin position="260"/>
        <end position="328"/>
    </location>
</feature>
<evidence type="ECO:0000259" key="12">
    <source>
        <dbReference type="Pfam" id="PF16916"/>
    </source>
</evidence>
<keyword evidence="5" id="KW-0862">Zinc</keyword>
<feature type="transmembrane region" description="Helical" evidence="10">
    <location>
        <begin position="59"/>
        <end position="87"/>
    </location>
</feature>
<keyword evidence="7" id="KW-0406">Ion transport</keyword>
<dbReference type="Proteomes" id="UP000294360">
    <property type="component" value="Chromosome"/>
</dbReference>
<dbReference type="InterPro" id="IPR036837">
    <property type="entry name" value="Cation_efflux_CTD_sf"/>
</dbReference>
<feature type="transmembrane region" description="Helical" evidence="10">
    <location>
        <begin position="193"/>
        <end position="215"/>
    </location>
</feature>
<dbReference type="PANTHER" id="PTHR11562:SF17">
    <property type="entry name" value="RE54080P-RELATED"/>
    <property type="match status" value="1"/>
</dbReference>
<feature type="region of interest" description="Disordered" evidence="9">
    <location>
        <begin position="1"/>
        <end position="50"/>
    </location>
</feature>
<dbReference type="GO" id="GO:0005385">
    <property type="term" value="F:zinc ion transmembrane transporter activity"/>
    <property type="evidence" value="ECO:0007669"/>
    <property type="project" value="TreeGrafter"/>
</dbReference>
<protein>
    <submittedName>
        <fullName evidence="13">Cation diffusion facilitator family transporter</fullName>
    </submittedName>
</protein>
<accession>A0A4U8Z341</accession>
<dbReference type="InterPro" id="IPR027470">
    <property type="entry name" value="Cation_efflux_CTD"/>
</dbReference>
<dbReference type="InterPro" id="IPR050681">
    <property type="entry name" value="CDF/SLC30A"/>
</dbReference>
<dbReference type="EMBL" id="LR536450">
    <property type="protein sequence ID" value="VFU09776.1"/>
    <property type="molecule type" value="Genomic_DNA"/>
</dbReference>
<comment type="subcellular location">
    <subcellularLocation>
        <location evidence="1">Membrane</location>
        <topology evidence="1">Multi-pass membrane protein</topology>
    </subcellularLocation>
</comment>
<name>A0A4U8Z341_METTU</name>
<feature type="transmembrane region" description="Helical" evidence="10">
    <location>
        <begin position="93"/>
        <end position="112"/>
    </location>
</feature>
<dbReference type="PANTHER" id="PTHR11562">
    <property type="entry name" value="CATION EFFLUX PROTEIN/ ZINC TRANSPORTER"/>
    <property type="match status" value="1"/>
</dbReference>
<dbReference type="AlphaFoldDB" id="A0A4U8Z341"/>
<evidence type="ECO:0000256" key="8">
    <source>
        <dbReference type="ARBA" id="ARBA00023136"/>
    </source>
</evidence>
<keyword evidence="5" id="KW-0864">Zinc transport</keyword>
<evidence type="ECO:0000313" key="13">
    <source>
        <dbReference type="EMBL" id="VFU09776.1"/>
    </source>
</evidence>
<evidence type="ECO:0000256" key="10">
    <source>
        <dbReference type="SAM" id="Phobius"/>
    </source>
</evidence>